<dbReference type="GO" id="GO:0016705">
    <property type="term" value="F:oxidoreductase activity, acting on paired donors, with incorporation or reduction of molecular oxygen"/>
    <property type="evidence" value="ECO:0007669"/>
    <property type="project" value="UniProtKB-ARBA"/>
</dbReference>
<dbReference type="GO" id="GO:0046872">
    <property type="term" value="F:metal ion binding"/>
    <property type="evidence" value="ECO:0007669"/>
    <property type="project" value="UniProtKB-KW"/>
</dbReference>
<evidence type="ECO:0000256" key="1">
    <source>
        <dbReference type="ARBA" id="ARBA00022714"/>
    </source>
</evidence>
<dbReference type="InterPro" id="IPR036922">
    <property type="entry name" value="Rieske_2Fe-2S_sf"/>
</dbReference>
<protein>
    <submittedName>
        <fullName evidence="6">Rieske (2Fe-2S) protein</fullName>
    </submittedName>
</protein>
<organism evidence="6 7">
    <name type="scientific">Thermoactinomyces mirandus</name>
    <dbReference type="NCBI Taxonomy" id="2756294"/>
    <lineage>
        <taxon>Bacteria</taxon>
        <taxon>Bacillati</taxon>
        <taxon>Bacillota</taxon>
        <taxon>Bacilli</taxon>
        <taxon>Bacillales</taxon>
        <taxon>Thermoactinomycetaceae</taxon>
        <taxon>Thermoactinomyces</taxon>
    </lineage>
</organism>
<accession>A0A7W1XRM0</accession>
<feature type="domain" description="Rieske" evidence="5">
    <location>
        <begin position="45"/>
        <end position="135"/>
    </location>
</feature>
<comment type="caution">
    <text evidence="6">The sequence shown here is derived from an EMBL/GenBank/DDBJ whole genome shotgun (WGS) entry which is preliminary data.</text>
</comment>
<reference evidence="6 7" key="1">
    <citation type="submission" date="2020-07" db="EMBL/GenBank/DDBJ databases">
        <title>Thermoactinomyces phylogeny.</title>
        <authorList>
            <person name="Dunlap C."/>
        </authorList>
    </citation>
    <scope>NUCLEOTIDE SEQUENCE [LARGE SCALE GENOMIC DNA]</scope>
    <source>
        <strain evidence="6 7">AMNI-1</strain>
    </source>
</reference>
<evidence type="ECO:0000313" key="7">
    <source>
        <dbReference type="Proteomes" id="UP000538292"/>
    </source>
</evidence>
<keyword evidence="7" id="KW-1185">Reference proteome</keyword>
<dbReference type="EMBL" id="JACEOL010000018">
    <property type="protein sequence ID" value="MBA4601826.1"/>
    <property type="molecule type" value="Genomic_DNA"/>
</dbReference>
<sequence length="138" mass="15774">MKRSEFFSEMGKGFLQTVKEVASPFVSGYLEKLDTVVDELAGVKWHEVGSVQSLPVEGIHDLYIKEAPVSIICEGKQFTAFQKACPTCKTMLQWIAYEKKFKCFLCDEEYHVDSDSDDMKLRQYPLKEENGKLYIGIS</sequence>
<evidence type="ECO:0000256" key="3">
    <source>
        <dbReference type="ARBA" id="ARBA00023004"/>
    </source>
</evidence>
<dbReference type="RefSeq" id="WP_181738718.1">
    <property type="nucleotide sequence ID" value="NZ_JACEOL010000018.1"/>
</dbReference>
<evidence type="ECO:0000256" key="2">
    <source>
        <dbReference type="ARBA" id="ARBA00022723"/>
    </source>
</evidence>
<dbReference type="Proteomes" id="UP000538292">
    <property type="component" value="Unassembled WGS sequence"/>
</dbReference>
<gene>
    <name evidence="6" type="ORF">H2C83_05715</name>
</gene>
<dbReference type="Gene3D" id="2.102.10.10">
    <property type="entry name" value="Rieske [2Fe-2S] iron-sulphur domain"/>
    <property type="match status" value="1"/>
</dbReference>
<keyword evidence="3" id="KW-0408">Iron</keyword>
<dbReference type="GO" id="GO:0051537">
    <property type="term" value="F:2 iron, 2 sulfur cluster binding"/>
    <property type="evidence" value="ECO:0007669"/>
    <property type="project" value="UniProtKB-KW"/>
</dbReference>
<dbReference type="GO" id="GO:0004497">
    <property type="term" value="F:monooxygenase activity"/>
    <property type="evidence" value="ECO:0007669"/>
    <property type="project" value="UniProtKB-ARBA"/>
</dbReference>
<keyword evidence="4" id="KW-0411">Iron-sulfur</keyword>
<dbReference type="InterPro" id="IPR017941">
    <property type="entry name" value="Rieske_2Fe-2S"/>
</dbReference>
<dbReference type="AlphaFoldDB" id="A0A7W1XRM0"/>
<keyword evidence="2" id="KW-0479">Metal-binding</keyword>
<evidence type="ECO:0000256" key="4">
    <source>
        <dbReference type="ARBA" id="ARBA00023014"/>
    </source>
</evidence>
<evidence type="ECO:0000259" key="5">
    <source>
        <dbReference type="PROSITE" id="PS51296"/>
    </source>
</evidence>
<keyword evidence="1" id="KW-0001">2Fe-2S</keyword>
<name>A0A7W1XRM0_9BACL</name>
<dbReference type="SUPFAM" id="SSF50022">
    <property type="entry name" value="ISP domain"/>
    <property type="match status" value="1"/>
</dbReference>
<dbReference type="PROSITE" id="PS51296">
    <property type="entry name" value="RIESKE"/>
    <property type="match status" value="1"/>
</dbReference>
<evidence type="ECO:0000313" key="6">
    <source>
        <dbReference type="EMBL" id="MBA4601826.1"/>
    </source>
</evidence>
<proteinExistence type="predicted"/>